<dbReference type="PATRIC" id="fig|156976.3.peg.214"/>
<protein>
    <submittedName>
        <fullName evidence="1">Uncharacterized protein</fullName>
    </submittedName>
</protein>
<dbReference type="Proteomes" id="UP000060016">
    <property type="component" value="Chromosome"/>
</dbReference>
<accession>A0A0K1R9C5</accession>
<name>A0A0K1R9C5_9CORY</name>
<organism evidence="1 2">
    <name type="scientific">Corynebacterium riegelii</name>
    <dbReference type="NCBI Taxonomy" id="156976"/>
    <lineage>
        <taxon>Bacteria</taxon>
        <taxon>Bacillati</taxon>
        <taxon>Actinomycetota</taxon>
        <taxon>Actinomycetes</taxon>
        <taxon>Mycobacteriales</taxon>
        <taxon>Corynebacteriaceae</taxon>
        <taxon>Corynebacterium</taxon>
    </lineage>
</organism>
<gene>
    <name evidence="1" type="ORF">AK829_01125</name>
</gene>
<evidence type="ECO:0000313" key="1">
    <source>
        <dbReference type="EMBL" id="AKV57998.1"/>
    </source>
</evidence>
<dbReference type="RefSeq" id="WP_052203499.1">
    <property type="nucleotide sequence ID" value="NZ_CP012342.1"/>
</dbReference>
<dbReference type="AlphaFoldDB" id="A0A0K1R9C5"/>
<dbReference type="STRING" id="156976.AK829_01125"/>
<dbReference type="EMBL" id="CP012342">
    <property type="protein sequence ID" value="AKV57998.1"/>
    <property type="molecule type" value="Genomic_DNA"/>
</dbReference>
<reference evidence="1 2" key="1">
    <citation type="submission" date="2015-08" db="EMBL/GenBank/DDBJ databases">
        <authorList>
            <person name="Babu N.S."/>
            <person name="Beckwith C.J."/>
            <person name="Beseler K.G."/>
            <person name="Brison A."/>
            <person name="Carone J.V."/>
            <person name="Caskin T.P."/>
            <person name="Diamond M."/>
            <person name="Durham M.E."/>
            <person name="Foxe J.M."/>
            <person name="Go M."/>
            <person name="Henderson B.A."/>
            <person name="Jones I.B."/>
            <person name="McGettigan J.A."/>
            <person name="Micheletti S.J."/>
            <person name="Nasrallah M.E."/>
            <person name="Ortiz D."/>
            <person name="Piller C.R."/>
            <person name="Privatt S.R."/>
            <person name="Schneider S.L."/>
            <person name="Sharp S."/>
            <person name="Smith T.C."/>
            <person name="Stanton J.D."/>
            <person name="Ullery H.E."/>
            <person name="Wilson R.J."/>
            <person name="Serrano M.G."/>
            <person name="Buck G."/>
            <person name="Lee V."/>
            <person name="Wang Y."/>
            <person name="Carvalho R."/>
            <person name="Voegtly L."/>
            <person name="Shi R."/>
            <person name="Duckworth R."/>
            <person name="Johnson A."/>
            <person name="Loviza R."/>
            <person name="Walstead R."/>
            <person name="Shah Z."/>
            <person name="Kiflezghi M."/>
            <person name="Wade K."/>
            <person name="Ball S.L."/>
            <person name="Bradley K.W."/>
            <person name="Asai D.J."/>
            <person name="Bowman C.A."/>
            <person name="Russell D.A."/>
            <person name="Pope W.H."/>
            <person name="Jacobs-Sera D."/>
            <person name="Hendrix R.W."/>
            <person name="Hatfull G.F."/>
        </authorList>
    </citation>
    <scope>NUCLEOTIDE SEQUENCE [LARGE SCALE GENOMIC DNA]</scope>
    <source>
        <strain evidence="1 2">PUDD_83A45</strain>
    </source>
</reference>
<proteinExistence type="predicted"/>
<evidence type="ECO:0000313" key="2">
    <source>
        <dbReference type="Proteomes" id="UP000060016"/>
    </source>
</evidence>
<keyword evidence="2" id="KW-1185">Reference proteome</keyword>
<sequence length="183" mass="18832">MTDLLRNALALYAQAGVTLAPGVEPDDVEDAVLDEPASFRSFPLTTLAGLTCPDGEPLLAGTVISAGLSGAADFTPAIHQLARAAGTTASDIAVMPDPGTRGATGSLRVRFGDWDVADINYNVDDATRAFELDLISAVLPMDATAATFPTPDGRDVTVFLPSDADPAGVNALIDAIETEFAKA</sequence>
<dbReference type="KEGG" id="crie:AK829_01125"/>